<dbReference type="EMBL" id="KI535697">
    <property type="protein sequence ID" value="ESR65347.1"/>
    <property type="molecule type" value="Genomic_DNA"/>
</dbReference>
<dbReference type="Gramene" id="ESR65347">
    <property type="protein sequence ID" value="ESR65347"/>
    <property type="gene ID" value="CICLE_v10009691mg"/>
</dbReference>
<feature type="region of interest" description="Disordered" evidence="1">
    <location>
        <begin position="1"/>
        <end position="20"/>
    </location>
</feature>
<feature type="compositionally biased region" description="Basic and acidic residues" evidence="1">
    <location>
        <begin position="38"/>
        <end position="65"/>
    </location>
</feature>
<evidence type="ECO:0000313" key="3">
    <source>
        <dbReference type="Proteomes" id="UP000030687"/>
    </source>
</evidence>
<dbReference type="PANTHER" id="PTHR36374">
    <property type="entry name" value="OS01G0969000 PROTEIN"/>
    <property type="match status" value="1"/>
</dbReference>
<gene>
    <name evidence="2" type="ORF">CICLE_v10009691mg</name>
</gene>
<feature type="region of interest" description="Disordered" evidence="1">
    <location>
        <begin position="33"/>
        <end position="134"/>
    </location>
</feature>
<protein>
    <submittedName>
        <fullName evidence="2">Uncharacterized protein</fullName>
    </submittedName>
</protein>
<reference evidence="2 3" key="1">
    <citation type="submission" date="2013-10" db="EMBL/GenBank/DDBJ databases">
        <authorList>
            <consortium name="International Citrus Genome Consortium"/>
            <person name="Jenkins J."/>
            <person name="Schmutz J."/>
            <person name="Prochnik S."/>
            <person name="Rokhsar D."/>
            <person name="Gmitter F."/>
            <person name="Ollitrault P."/>
            <person name="Machado M."/>
            <person name="Talon M."/>
            <person name="Wincker P."/>
            <person name="Jaillon O."/>
            <person name="Morgante M."/>
        </authorList>
    </citation>
    <scope>NUCLEOTIDE SEQUENCE</scope>
    <source>
        <strain evidence="3">cv. Clemenules</strain>
    </source>
</reference>
<dbReference type="InParanoid" id="V4UGY3"/>
<sequence>MAAQDTQIESENKDSKEPKNLFAHFTNLLFSAPIFNNKQERNKSEGEEREAAEASKKREMVKFSDPKPIAPPPMKLEVEDSEQNPAARYLQPKKAEETVFSKGTAKTSTVSEADDGNARSVKPSLARFPDATRPILPPPIELEAEEPAWRTSNPIVLWQKMWGPFVLRDCEIL</sequence>
<feature type="compositionally biased region" description="Basic and acidic residues" evidence="1">
    <location>
        <begin position="10"/>
        <end position="19"/>
    </location>
</feature>
<dbReference type="PANTHER" id="PTHR36374:SF1">
    <property type="entry name" value="OS01G0969000 PROTEIN"/>
    <property type="match status" value="1"/>
</dbReference>
<dbReference type="AlphaFoldDB" id="V4UGY3"/>
<keyword evidence="3" id="KW-1185">Reference proteome</keyword>
<organism evidence="2 3">
    <name type="scientific">Citrus clementina</name>
    <name type="common">Clementine</name>
    <name type="synonym">Citrus deliciosa x Citrus sinensis</name>
    <dbReference type="NCBI Taxonomy" id="85681"/>
    <lineage>
        <taxon>Eukaryota</taxon>
        <taxon>Viridiplantae</taxon>
        <taxon>Streptophyta</taxon>
        <taxon>Embryophyta</taxon>
        <taxon>Tracheophyta</taxon>
        <taxon>Spermatophyta</taxon>
        <taxon>Magnoliopsida</taxon>
        <taxon>eudicotyledons</taxon>
        <taxon>Gunneridae</taxon>
        <taxon>Pentapetalae</taxon>
        <taxon>rosids</taxon>
        <taxon>malvids</taxon>
        <taxon>Sapindales</taxon>
        <taxon>Rutaceae</taxon>
        <taxon>Aurantioideae</taxon>
        <taxon>Citrus</taxon>
    </lineage>
</organism>
<accession>V4UGY3</accession>
<evidence type="ECO:0000256" key="1">
    <source>
        <dbReference type="SAM" id="MobiDB-lite"/>
    </source>
</evidence>
<dbReference type="KEGG" id="cic:CICLE_v10009691mg"/>
<evidence type="ECO:0000313" key="2">
    <source>
        <dbReference type="EMBL" id="ESR65347.1"/>
    </source>
</evidence>
<dbReference type="GO" id="GO:0009507">
    <property type="term" value="C:chloroplast"/>
    <property type="evidence" value="ECO:0007669"/>
    <property type="project" value="TreeGrafter"/>
</dbReference>
<dbReference type="Proteomes" id="UP000030687">
    <property type="component" value="Unassembled WGS sequence"/>
</dbReference>
<name>V4UGY3_CITCL</name>
<proteinExistence type="predicted"/>